<dbReference type="InterPro" id="IPR028191">
    <property type="entry name" value="WASH-4_N"/>
</dbReference>
<feature type="domain" description="WASH complex subunit 7 C-terminal" evidence="4">
    <location>
        <begin position="711"/>
        <end position="831"/>
    </location>
</feature>
<feature type="compositionally biased region" description="Polar residues" evidence="1">
    <location>
        <begin position="833"/>
        <end position="847"/>
    </location>
</feature>
<evidence type="ECO:0000259" key="4">
    <source>
        <dbReference type="Pfam" id="PF14746"/>
    </source>
</evidence>
<sequence>MMAVEKREDWEFDKFDDGSLQIVGEVQVRKYERFLEDYCSQLRGIEKALDEAIADAWDFSLDPISLQVEQGGVARAMDVGGVHLQIVFEHLGELLTVLLTLDEIIDNQGALREHWTLYKRMLKSVRANPATFNIEVAKLRLFEKLLMKLEGQLMDRMILRNCIEQMFDSSSAFVTKNSSFAEEFILNIRAIYTMIENKIGEPNEVDQRYKYVGVCALYVASTSDLWIDSDLTKNSSSFSGTSIKRFLRCRPCWQASSCSDELPASSRRFFPHMTKALGRRGPREKKKAGFFGAAAAQLPVASRASSLSREVHHWYLHISSWMIKMEATFKMNTDDLNKQCVLFIQGLLFAYNVSHQVRTIMNLHVALSKPMTRTSVLALCRLVELLKARGTAEGTLAEATDCSFLYWHRVVFPIYLQDVFEGASDSRRIHYMFGALRDCVAPLKQTCHLESPHLLTEAFEKEMMANVKEHLLAPMCREVETDLRLHIHSHLQLDDRNPYKKGLRDPSRLLRVKPTRFFHSFINIKVHVEGYLDRTFYNLTTVALHDWKTYGEMRTLASQKYGLQLAEPHLPSQTLEQIMNTTVNFTYQFLRKKFYIFSQFMYDEHIKSRLIKDLRMFREIRSQNNQMYPYERADKFNKGIRKLGLTPDGQSYLDQFRELISQIGNAMGYIRMVRSGGLHCCSNNISFVPDLDDIVCYEELCQEEELSEECVRAARNLDQVISNMAKNFAEGTEYFQMLVDVFSGEFRSNKNMHLRNFFAILPPLTLNYVEHMISCKEKMTKKNKVGAAFTDDGFAMGVAYILKLLDQSRKFDSLHWFQSVKQNKGKRDGGATNADSGQPGGTSSREVTTTERGLRSSFPAEREDDGEAVMVMNWHRGDSTASPSA</sequence>
<keyword evidence="5" id="KW-1185">Reference proteome</keyword>
<dbReference type="InterPro" id="IPR028282">
    <property type="entry name" value="WASH-7_central"/>
</dbReference>
<evidence type="ECO:0000256" key="1">
    <source>
        <dbReference type="SAM" id="MobiDB-lite"/>
    </source>
</evidence>
<feature type="region of interest" description="Disordered" evidence="1">
    <location>
        <begin position="822"/>
        <end position="885"/>
    </location>
</feature>
<proteinExistence type="predicted"/>
<evidence type="ECO:0000259" key="2">
    <source>
        <dbReference type="Pfam" id="PF14744"/>
    </source>
</evidence>
<evidence type="ECO:0000313" key="6">
    <source>
        <dbReference type="RefSeq" id="XP_014677471.1"/>
    </source>
</evidence>
<name>A0ABM1EZ50_PRICU</name>
<dbReference type="Pfam" id="PF14744">
    <property type="entry name" value="WASH-7_mid"/>
    <property type="match status" value="1"/>
</dbReference>
<dbReference type="InterPro" id="IPR027307">
    <property type="entry name" value="WASH7"/>
</dbReference>
<reference evidence="6" key="1">
    <citation type="submission" date="2025-08" db="UniProtKB">
        <authorList>
            <consortium name="RefSeq"/>
        </authorList>
    </citation>
    <scope>IDENTIFICATION</scope>
</reference>
<organism evidence="5 6">
    <name type="scientific">Priapulus caudatus</name>
    <name type="common">Priapulid worm</name>
    <dbReference type="NCBI Taxonomy" id="37621"/>
    <lineage>
        <taxon>Eukaryota</taxon>
        <taxon>Metazoa</taxon>
        <taxon>Ecdysozoa</taxon>
        <taxon>Scalidophora</taxon>
        <taxon>Priapulida</taxon>
        <taxon>Priapulimorpha</taxon>
        <taxon>Priapulimorphida</taxon>
        <taxon>Priapulidae</taxon>
        <taxon>Priapulus</taxon>
    </lineage>
</organism>
<gene>
    <name evidence="6" type="primary">LOC106817324</name>
</gene>
<dbReference type="Pfam" id="PF14746">
    <property type="entry name" value="WASH-7_C"/>
    <property type="match status" value="1"/>
</dbReference>
<dbReference type="PANTHER" id="PTHR31409:SF0">
    <property type="entry name" value="WASH COMPLEX SUBUNIT 4"/>
    <property type="match status" value="1"/>
</dbReference>
<evidence type="ECO:0000259" key="3">
    <source>
        <dbReference type="Pfam" id="PF14745"/>
    </source>
</evidence>
<accession>A0ABM1EZ50</accession>
<protein>
    <submittedName>
        <fullName evidence="6">WASH complex subunit 7-like</fullName>
    </submittedName>
</protein>
<feature type="domain" description="WASH complex subunit 4 N-terminal" evidence="3">
    <location>
        <begin position="299"/>
        <end position="388"/>
    </location>
</feature>
<dbReference type="Pfam" id="PF14745">
    <property type="entry name" value="WASH-4_N"/>
    <property type="match status" value="2"/>
</dbReference>
<evidence type="ECO:0000313" key="5">
    <source>
        <dbReference type="Proteomes" id="UP000695022"/>
    </source>
</evidence>
<dbReference type="PANTHER" id="PTHR31409">
    <property type="entry name" value="WASH COMPLEX SUBUNIT 4"/>
    <property type="match status" value="1"/>
</dbReference>
<feature type="domain" description="WASH complex subunit 4 N-terminal" evidence="3">
    <location>
        <begin position="75"/>
        <end position="220"/>
    </location>
</feature>
<dbReference type="RefSeq" id="XP_014677471.1">
    <property type="nucleotide sequence ID" value="XM_014821985.1"/>
</dbReference>
<dbReference type="Proteomes" id="UP000695022">
    <property type="component" value="Unplaced"/>
</dbReference>
<dbReference type="GeneID" id="106817324"/>
<feature type="domain" description="WASH complex subunit 7 central" evidence="2">
    <location>
        <begin position="577"/>
        <end position="692"/>
    </location>
</feature>
<dbReference type="InterPro" id="IPR028283">
    <property type="entry name" value="WASH-7_C"/>
</dbReference>